<evidence type="ECO:0000259" key="5">
    <source>
        <dbReference type="Pfam" id="PF00155"/>
    </source>
</evidence>
<keyword evidence="4" id="KW-0663">Pyridoxal phosphate</keyword>
<evidence type="ECO:0000256" key="1">
    <source>
        <dbReference type="ARBA" id="ARBA00001933"/>
    </source>
</evidence>
<reference evidence="6 7" key="1">
    <citation type="submission" date="2019-08" db="EMBL/GenBank/DDBJ databases">
        <authorList>
            <person name="Peeters C."/>
        </authorList>
    </citation>
    <scope>NUCLEOTIDE SEQUENCE [LARGE SCALE GENOMIC DNA]</scope>
    <source>
        <strain evidence="6 7">LMG 31108</strain>
    </source>
</reference>
<evidence type="ECO:0000256" key="2">
    <source>
        <dbReference type="ARBA" id="ARBA00022576"/>
    </source>
</evidence>
<dbReference type="AlphaFoldDB" id="A0A5E4W855"/>
<dbReference type="PANTHER" id="PTHR42790">
    <property type="entry name" value="AMINOTRANSFERASE"/>
    <property type="match status" value="1"/>
</dbReference>
<evidence type="ECO:0000256" key="4">
    <source>
        <dbReference type="ARBA" id="ARBA00022898"/>
    </source>
</evidence>
<dbReference type="EMBL" id="CABPSB010000011">
    <property type="protein sequence ID" value="VVE20902.1"/>
    <property type="molecule type" value="Genomic_DNA"/>
</dbReference>
<dbReference type="GO" id="GO:0030170">
    <property type="term" value="F:pyridoxal phosphate binding"/>
    <property type="evidence" value="ECO:0007669"/>
    <property type="project" value="InterPro"/>
</dbReference>
<evidence type="ECO:0000313" key="6">
    <source>
        <dbReference type="EMBL" id="VVE20902.1"/>
    </source>
</evidence>
<dbReference type="SUPFAM" id="SSF53383">
    <property type="entry name" value="PLP-dependent transferases"/>
    <property type="match status" value="1"/>
</dbReference>
<dbReference type="InterPro" id="IPR050859">
    <property type="entry name" value="Class-I_PLP-dep_aminotransf"/>
</dbReference>
<dbReference type="CDD" id="cd00609">
    <property type="entry name" value="AAT_like"/>
    <property type="match status" value="1"/>
</dbReference>
<dbReference type="InterPro" id="IPR015424">
    <property type="entry name" value="PyrdxlP-dep_Trfase"/>
</dbReference>
<keyword evidence="2" id="KW-0032">Aminotransferase</keyword>
<gene>
    <name evidence="6" type="primary">norG_1</name>
    <name evidence="6" type="ORF">PAN31108_03122</name>
</gene>
<dbReference type="GO" id="GO:1901605">
    <property type="term" value="P:alpha-amino acid metabolic process"/>
    <property type="evidence" value="ECO:0007669"/>
    <property type="project" value="TreeGrafter"/>
</dbReference>
<dbReference type="Gene3D" id="3.90.1150.10">
    <property type="entry name" value="Aspartate Aminotransferase, domain 1"/>
    <property type="match status" value="1"/>
</dbReference>
<proteinExistence type="predicted"/>
<dbReference type="Proteomes" id="UP000406256">
    <property type="component" value="Unassembled WGS sequence"/>
</dbReference>
<dbReference type="GO" id="GO:0008483">
    <property type="term" value="F:transaminase activity"/>
    <property type="evidence" value="ECO:0007669"/>
    <property type="project" value="UniProtKB-KW"/>
</dbReference>
<evidence type="ECO:0000256" key="3">
    <source>
        <dbReference type="ARBA" id="ARBA00022679"/>
    </source>
</evidence>
<dbReference type="InterPro" id="IPR015422">
    <property type="entry name" value="PyrdxlP-dep_Trfase_small"/>
</dbReference>
<evidence type="ECO:0000313" key="7">
    <source>
        <dbReference type="Proteomes" id="UP000406256"/>
    </source>
</evidence>
<dbReference type="PANTHER" id="PTHR42790:SF7">
    <property type="entry name" value="GNTR FAMILY TRANSCRIPTIONAL REGULATORY PROTEIN"/>
    <property type="match status" value="1"/>
</dbReference>
<organism evidence="6 7">
    <name type="scientific">Pandoraea anhela</name>
    <dbReference type="NCBI Taxonomy" id="2508295"/>
    <lineage>
        <taxon>Bacteria</taxon>
        <taxon>Pseudomonadati</taxon>
        <taxon>Pseudomonadota</taxon>
        <taxon>Betaproteobacteria</taxon>
        <taxon>Burkholderiales</taxon>
        <taxon>Burkholderiaceae</taxon>
        <taxon>Pandoraea</taxon>
    </lineage>
</organism>
<sequence length="204" mass="22905">MQQHRTPLIEDLVYADLQFREPPAPCVKAFDREGWVLACGSFSKTLAPDYRLGWIAGGRFNEAVRQWKFRTSAAESLILSEAVGAFLQSGGYEHHLSTLRRLYSTQIATVRGLVARHFPDGTRATQPVGGFVLWVELPSCVDSVELFHAALAEGILIMPGQLYAKGPRYRHCVRLSCCQEIDERFANAIRRLGSLAQRLMTQVR</sequence>
<protein>
    <submittedName>
        <fullName evidence="6">HTH-type transcriptional regulator NorG</fullName>
    </submittedName>
</protein>
<dbReference type="InterPro" id="IPR015421">
    <property type="entry name" value="PyrdxlP-dep_Trfase_major"/>
</dbReference>
<dbReference type="Gene3D" id="3.40.640.10">
    <property type="entry name" value="Type I PLP-dependent aspartate aminotransferase-like (Major domain)"/>
    <property type="match status" value="1"/>
</dbReference>
<keyword evidence="3" id="KW-0808">Transferase</keyword>
<dbReference type="InterPro" id="IPR004839">
    <property type="entry name" value="Aminotransferase_I/II_large"/>
</dbReference>
<name>A0A5E4W855_9BURK</name>
<accession>A0A5E4W855</accession>
<keyword evidence="7" id="KW-1185">Reference proteome</keyword>
<feature type="domain" description="Aminotransferase class I/classII large" evidence="5">
    <location>
        <begin position="2"/>
        <end position="191"/>
    </location>
</feature>
<dbReference type="Pfam" id="PF00155">
    <property type="entry name" value="Aminotran_1_2"/>
    <property type="match status" value="1"/>
</dbReference>
<comment type="cofactor">
    <cofactor evidence="1">
        <name>pyridoxal 5'-phosphate</name>
        <dbReference type="ChEBI" id="CHEBI:597326"/>
    </cofactor>
</comment>